<evidence type="ECO:0000313" key="7">
    <source>
        <dbReference type="EnsemblPlants" id="Kaladp0036s0233.1.v1.1.CDS.1"/>
    </source>
</evidence>
<evidence type="ECO:0000256" key="3">
    <source>
        <dbReference type="ARBA" id="ARBA00022490"/>
    </source>
</evidence>
<comment type="subcellular location">
    <subcellularLocation>
        <location evidence="2">Cytoplasm</location>
    </subcellularLocation>
    <subcellularLocation>
        <location evidence="1">Nucleus</location>
    </subcellularLocation>
</comment>
<sequence length="67" mass="8140">MEMARDNQIQARIDSHNKILYVRHTDQRNTTFQRVLQTGNEFNRDVRAMLLRARLIKHEFSQKQSRK</sequence>
<keyword evidence="5" id="KW-0539">Nucleus</keyword>
<dbReference type="Pfam" id="PF21151">
    <property type="entry name" value="CSN1_C"/>
    <property type="match status" value="1"/>
</dbReference>
<dbReference type="GO" id="GO:0008180">
    <property type="term" value="C:COP9 signalosome"/>
    <property type="evidence" value="ECO:0007669"/>
    <property type="project" value="UniProtKB-KW"/>
</dbReference>
<evidence type="ECO:0000256" key="5">
    <source>
        <dbReference type="ARBA" id="ARBA00023242"/>
    </source>
</evidence>
<name>A0A7N0TGJ0_KALFE</name>
<dbReference type="Proteomes" id="UP000594263">
    <property type="component" value="Unplaced"/>
</dbReference>
<dbReference type="InterPro" id="IPR048624">
    <property type="entry name" value="CSN1_C"/>
</dbReference>
<keyword evidence="8" id="KW-1185">Reference proteome</keyword>
<dbReference type="AlphaFoldDB" id="A0A7N0TGJ0"/>
<evidence type="ECO:0000256" key="4">
    <source>
        <dbReference type="ARBA" id="ARBA00022790"/>
    </source>
</evidence>
<dbReference type="Gramene" id="Kaladp0036s0233.1.v1.1">
    <property type="protein sequence ID" value="Kaladp0036s0233.1.v1.1.CDS.1"/>
    <property type="gene ID" value="Kaladp0036s0233.v1.1"/>
</dbReference>
<dbReference type="PANTHER" id="PTHR14145:SF2">
    <property type="entry name" value="COP9 SIGNALOSOME COMPLEX SUBUNIT 1"/>
    <property type="match status" value="1"/>
</dbReference>
<evidence type="ECO:0000313" key="8">
    <source>
        <dbReference type="Proteomes" id="UP000594263"/>
    </source>
</evidence>
<proteinExistence type="predicted"/>
<dbReference type="PANTHER" id="PTHR14145">
    <property type="entry name" value="26S PROTESOME SUBUNIT 6"/>
    <property type="match status" value="1"/>
</dbReference>
<evidence type="ECO:0000256" key="1">
    <source>
        <dbReference type="ARBA" id="ARBA00004123"/>
    </source>
</evidence>
<organism evidence="7 8">
    <name type="scientific">Kalanchoe fedtschenkoi</name>
    <name type="common">Lavender scallops</name>
    <name type="synonym">South American air plant</name>
    <dbReference type="NCBI Taxonomy" id="63787"/>
    <lineage>
        <taxon>Eukaryota</taxon>
        <taxon>Viridiplantae</taxon>
        <taxon>Streptophyta</taxon>
        <taxon>Embryophyta</taxon>
        <taxon>Tracheophyta</taxon>
        <taxon>Spermatophyta</taxon>
        <taxon>Magnoliopsida</taxon>
        <taxon>eudicotyledons</taxon>
        <taxon>Gunneridae</taxon>
        <taxon>Pentapetalae</taxon>
        <taxon>Saxifragales</taxon>
        <taxon>Crassulaceae</taxon>
        <taxon>Kalanchoe</taxon>
    </lineage>
</organism>
<feature type="domain" description="COP9 signalosome complex subunit 1 C-terminal helix" evidence="6">
    <location>
        <begin position="27"/>
        <end position="53"/>
    </location>
</feature>
<keyword evidence="3" id="KW-0963">Cytoplasm</keyword>
<dbReference type="GO" id="GO:0005737">
    <property type="term" value="C:cytoplasm"/>
    <property type="evidence" value="ECO:0007669"/>
    <property type="project" value="UniProtKB-SubCell"/>
</dbReference>
<reference evidence="7" key="1">
    <citation type="submission" date="2021-01" db="UniProtKB">
        <authorList>
            <consortium name="EnsemblPlants"/>
        </authorList>
    </citation>
    <scope>IDENTIFICATION</scope>
</reference>
<accession>A0A7N0TGJ0</accession>
<keyword evidence="4" id="KW-0736">Signalosome</keyword>
<dbReference type="EnsemblPlants" id="Kaladp0036s0233.1.v1.1">
    <property type="protein sequence ID" value="Kaladp0036s0233.1.v1.1.CDS.1"/>
    <property type="gene ID" value="Kaladp0036s0233.v1.1"/>
</dbReference>
<protein>
    <recommendedName>
        <fullName evidence="6">COP9 signalosome complex subunit 1 C-terminal helix domain-containing protein</fullName>
    </recommendedName>
</protein>
<dbReference type="InterPro" id="IPR019585">
    <property type="entry name" value="Rpn7/CSN1"/>
</dbReference>
<evidence type="ECO:0000259" key="6">
    <source>
        <dbReference type="Pfam" id="PF21151"/>
    </source>
</evidence>
<evidence type="ECO:0000256" key="2">
    <source>
        <dbReference type="ARBA" id="ARBA00004496"/>
    </source>
</evidence>